<keyword evidence="1" id="KW-0233">DNA recombination</keyword>
<dbReference type="PROSITE" id="PS50994">
    <property type="entry name" value="INTEGRASE"/>
    <property type="match status" value="1"/>
</dbReference>
<comment type="caution">
    <text evidence="3">The sequence shown here is derived from an EMBL/GenBank/DDBJ whole genome shotgun (WGS) entry which is preliminary data.</text>
</comment>
<dbReference type="GO" id="GO:0015074">
    <property type="term" value="P:DNA integration"/>
    <property type="evidence" value="ECO:0007669"/>
    <property type="project" value="InterPro"/>
</dbReference>
<dbReference type="Proteomes" id="UP000176287">
    <property type="component" value="Unassembled WGS sequence"/>
</dbReference>
<dbReference type="GO" id="GO:0032196">
    <property type="term" value="P:transposition"/>
    <property type="evidence" value="ECO:0007669"/>
    <property type="project" value="TreeGrafter"/>
</dbReference>
<dbReference type="EMBL" id="MHKZ01000007">
    <property type="protein sequence ID" value="OGZ01047.1"/>
    <property type="molecule type" value="Genomic_DNA"/>
</dbReference>
<proteinExistence type="predicted"/>
<evidence type="ECO:0000259" key="2">
    <source>
        <dbReference type="PROSITE" id="PS50994"/>
    </source>
</evidence>
<sequence length="340" mass="39889">MKKVKNKNTHFSYEERVKIETFLKEEYGIRKIARKLHRAKSSVSSEVCRNSVNGIYTARKANIKTYQRYWRARHQHFKIAMNKALRFFVEEKLKRFWSPEGIAGRLTYVEKHLPSVGKDAVYAFVKSVYGRNLEQFLWYRGKKRKPRIARSIIDGRTFIDERPETVANRRFFGDWEADFIVSGKRGSGALLVLVERKSRYVVIVKLMDRKVATINFVLDRLIGAQLYVRSVTIDNDVCFRHHKQMSEILHAPVFFCHPYHSWEKGAVEKMNQLIRRFIPKGTNIVRVSERKISWVQEILNGKPYKCLGFYTPAEIAARSPKLTAFVANTFQRSIQFVMIA</sequence>
<dbReference type="GO" id="GO:0003676">
    <property type="term" value="F:nucleic acid binding"/>
    <property type="evidence" value="ECO:0007669"/>
    <property type="project" value="InterPro"/>
</dbReference>
<dbReference type="AlphaFoldDB" id="A0A1G2CIJ4"/>
<dbReference type="STRING" id="1798649.A3B13_02565"/>
<protein>
    <recommendedName>
        <fullName evidence="2">Integrase catalytic domain-containing protein</fullName>
    </recommendedName>
</protein>
<dbReference type="Gene3D" id="3.30.420.10">
    <property type="entry name" value="Ribonuclease H-like superfamily/Ribonuclease H"/>
    <property type="match status" value="1"/>
</dbReference>
<feature type="domain" description="Integrase catalytic" evidence="2">
    <location>
        <begin position="159"/>
        <end position="320"/>
    </location>
</feature>
<reference evidence="3 4" key="1">
    <citation type="journal article" date="2016" name="Nat. Commun.">
        <title>Thousands of microbial genomes shed light on interconnected biogeochemical processes in an aquifer system.</title>
        <authorList>
            <person name="Anantharaman K."/>
            <person name="Brown C.T."/>
            <person name="Hug L.A."/>
            <person name="Sharon I."/>
            <person name="Castelle C.J."/>
            <person name="Probst A.J."/>
            <person name="Thomas B.C."/>
            <person name="Singh A."/>
            <person name="Wilkins M.J."/>
            <person name="Karaoz U."/>
            <person name="Brodie E.L."/>
            <person name="Williams K.H."/>
            <person name="Hubbard S.S."/>
            <person name="Banfield J.F."/>
        </authorList>
    </citation>
    <scope>NUCLEOTIDE SEQUENCE [LARGE SCALE GENOMIC DNA]</scope>
</reference>
<dbReference type="InterPro" id="IPR012337">
    <property type="entry name" value="RNaseH-like_sf"/>
</dbReference>
<dbReference type="InterPro" id="IPR025246">
    <property type="entry name" value="IS30-like_HTH"/>
</dbReference>
<dbReference type="GO" id="GO:0004803">
    <property type="term" value="F:transposase activity"/>
    <property type="evidence" value="ECO:0007669"/>
    <property type="project" value="TreeGrafter"/>
</dbReference>
<dbReference type="InterPro" id="IPR001584">
    <property type="entry name" value="Integrase_cat-core"/>
</dbReference>
<accession>A0A1G2CIJ4</accession>
<organism evidence="3 4">
    <name type="scientific">Candidatus Liptonbacteria bacterium RIFCSPLOWO2_01_FULL_45_15</name>
    <dbReference type="NCBI Taxonomy" id="1798649"/>
    <lineage>
        <taxon>Bacteria</taxon>
        <taxon>Candidatus Liptoniibacteriota</taxon>
    </lineage>
</organism>
<dbReference type="SUPFAM" id="SSF53098">
    <property type="entry name" value="Ribonuclease H-like"/>
    <property type="match status" value="1"/>
</dbReference>
<dbReference type="Pfam" id="PF13936">
    <property type="entry name" value="HTH_38"/>
    <property type="match status" value="1"/>
</dbReference>
<dbReference type="NCBIfam" id="NF033563">
    <property type="entry name" value="transpos_IS30"/>
    <property type="match status" value="1"/>
</dbReference>
<dbReference type="PANTHER" id="PTHR10948">
    <property type="entry name" value="TRANSPOSASE"/>
    <property type="match status" value="1"/>
</dbReference>
<dbReference type="GO" id="GO:0006310">
    <property type="term" value="P:DNA recombination"/>
    <property type="evidence" value="ECO:0007669"/>
    <property type="project" value="UniProtKB-KW"/>
</dbReference>
<evidence type="ECO:0000313" key="4">
    <source>
        <dbReference type="Proteomes" id="UP000176287"/>
    </source>
</evidence>
<dbReference type="InterPro" id="IPR036397">
    <property type="entry name" value="RNaseH_sf"/>
</dbReference>
<dbReference type="InterPro" id="IPR053392">
    <property type="entry name" value="Transposase_IS30-like"/>
</dbReference>
<dbReference type="GO" id="GO:0005829">
    <property type="term" value="C:cytosol"/>
    <property type="evidence" value="ECO:0007669"/>
    <property type="project" value="TreeGrafter"/>
</dbReference>
<evidence type="ECO:0000313" key="3">
    <source>
        <dbReference type="EMBL" id="OGZ01047.1"/>
    </source>
</evidence>
<evidence type="ECO:0000256" key="1">
    <source>
        <dbReference type="ARBA" id="ARBA00023172"/>
    </source>
</evidence>
<dbReference type="PANTHER" id="PTHR10948:SF23">
    <property type="entry name" value="TRANSPOSASE INSI FOR INSERTION SEQUENCE ELEMENT IS30A-RELATED"/>
    <property type="match status" value="1"/>
</dbReference>
<name>A0A1G2CIJ4_9BACT</name>
<dbReference type="InterPro" id="IPR051917">
    <property type="entry name" value="Transposase-Integrase"/>
</dbReference>
<gene>
    <name evidence="3" type="ORF">A3B13_02565</name>
</gene>